<sequence length="249" mass="28275">MESNDSEPAASDPYNLDRNYFSREISKGNSQWRSSQVDSVLSSFEEAKKVMSAQAIHEIHTYLISGRWIHDALTASRHPAYKTLRGHSGGNSKGVSLLYYPYFFVLQAIFPPSDPLRIVCEEISRHWGLRVSVYERFYPRLQDSEREMALMMGKIPCPERQVERPSQSQYTPALFTPTQDGNTEMEDQKDSIQVATDTARTSLPVAASTPSTLPNYDEELASIRASIQSDVEQRFAEFRAQIRQDTAEP</sequence>
<protein>
    <submittedName>
        <fullName evidence="1">Uncharacterized protein</fullName>
    </submittedName>
</protein>
<dbReference type="EMBL" id="JAAOAR010000783">
    <property type="protein sequence ID" value="KAF5573718.1"/>
    <property type="molecule type" value="Genomic_DNA"/>
</dbReference>
<evidence type="ECO:0000313" key="2">
    <source>
        <dbReference type="Proteomes" id="UP000544095"/>
    </source>
</evidence>
<keyword evidence="2" id="KW-1185">Reference proteome</keyword>
<dbReference type="AlphaFoldDB" id="A0A8H5KI39"/>
<dbReference type="Proteomes" id="UP000544095">
    <property type="component" value="Unassembled WGS sequence"/>
</dbReference>
<proteinExistence type="predicted"/>
<name>A0A8H5KI39_9HYPO</name>
<comment type="caution">
    <text evidence="1">The sequence shown here is derived from an EMBL/GenBank/DDBJ whole genome shotgun (WGS) entry which is preliminary data.</text>
</comment>
<organism evidence="1 2">
    <name type="scientific">Fusarium pseudoanthophilum</name>
    <dbReference type="NCBI Taxonomy" id="48495"/>
    <lineage>
        <taxon>Eukaryota</taxon>
        <taxon>Fungi</taxon>
        <taxon>Dikarya</taxon>
        <taxon>Ascomycota</taxon>
        <taxon>Pezizomycotina</taxon>
        <taxon>Sordariomycetes</taxon>
        <taxon>Hypocreomycetidae</taxon>
        <taxon>Hypocreales</taxon>
        <taxon>Nectriaceae</taxon>
        <taxon>Fusarium</taxon>
        <taxon>Fusarium fujikuroi species complex</taxon>
    </lineage>
</organism>
<accession>A0A8H5KI39</accession>
<evidence type="ECO:0000313" key="1">
    <source>
        <dbReference type="EMBL" id="KAF5573718.1"/>
    </source>
</evidence>
<reference evidence="1 2" key="1">
    <citation type="submission" date="2020-05" db="EMBL/GenBank/DDBJ databases">
        <title>Identification and distribution of gene clusters putatively required for synthesis of sphingolipid metabolism inhibitors in phylogenetically diverse species of the filamentous fungus Fusarium.</title>
        <authorList>
            <person name="Kim H.-S."/>
            <person name="Busman M."/>
            <person name="Brown D.W."/>
            <person name="Divon H."/>
            <person name="Uhlig S."/>
            <person name="Proctor R.H."/>
        </authorList>
    </citation>
    <scope>NUCLEOTIDE SEQUENCE [LARGE SCALE GENOMIC DNA]</scope>
    <source>
        <strain evidence="1 2">NRRL 25211</strain>
    </source>
</reference>
<gene>
    <name evidence="1" type="ORF">FPANT_12189</name>
</gene>